<feature type="compositionally biased region" description="Basic and acidic residues" evidence="1">
    <location>
        <begin position="115"/>
        <end position="134"/>
    </location>
</feature>
<dbReference type="Gene3D" id="2.170.130.30">
    <property type="match status" value="1"/>
</dbReference>
<dbReference type="Proteomes" id="UP000606720">
    <property type="component" value="Unassembled WGS sequence"/>
</dbReference>
<gene>
    <name evidence="3" type="ORF">H8S17_08440</name>
</gene>
<name>A0A923RTV3_9FIRM</name>
<reference evidence="3" key="1">
    <citation type="submission" date="2020-08" db="EMBL/GenBank/DDBJ databases">
        <title>Genome public.</title>
        <authorList>
            <person name="Liu C."/>
            <person name="Sun Q."/>
        </authorList>
    </citation>
    <scope>NUCLEOTIDE SEQUENCE</scope>
    <source>
        <strain evidence="3">BX1005</strain>
    </source>
</reference>
<protein>
    <submittedName>
        <fullName evidence="3">DUF4430 domain-containing protein</fullName>
    </submittedName>
</protein>
<keyword evidence="4" id="KW-1185">Reference proteome</keyword>
<feature type="compositionally biased region" description="Basic and acidic residues" evidence="1">
    <location>
        <begin position="83"/>
        <end position="99"/>
    </location>
</feature>
<evidence type="ECO:0000313" key="3">
    <source>
        <dbReference type="EMBL" id="MBC5714235.1"/>
    </source>
</evidence>
<organism evidence="3 4">
    <name type="scientific">Roseburia zhanii</name>
    <dbReference type="NCBI Taxonomy" id="2763064"/>
    <lineage>
        <taxon>Bacteria</taxon>
        <taxon>Bacillati</taxon>
        <taxon>Bacillota</taxon>
        <taxon>Clostridia</taxon>
        <taxon>Lachnospirales</taxon>
        <taxon>Lachnospiraceae</taxon>
        <taxon>Roseburia</taxon>
    </lineage>
</organism>
<dbReference type="Pfam" id="PF14478">
    <property type="entry name" value="DUF4430"/>
    <property type="match status" value="1"/>
</dbReference>
<dbReference type="EMBL" id="JACOPH010000005">
    <property type="protein sequence ID" value="MBC5714235.1"/>
    <property type="molecule type" value="Genomic_DNA"/>
</dbReference>
<evidence type="ECO:0000256" key="1">
    <source>
        <dbReference type="SAM" id="MobiDB-lite"/>
    </source>
</evidence>
<sequence>MQAVALNDFEMGRLLLLTGDGFCFSKEDIDMVKQKRENDKVKAQQAKILADNTSEQNEEEASEETETREKKSASDFSIKRKTKTTDLDTETKTKAQTETEEKESETKQAGTTSQEDTKQQKKTQESQKPQKPDTPEETESTTPPAPTPTEEQEAKTYCTIEIRCDTILNNMKALTAGKEGYVPADGTVLAVSKVEMKDGDSVFDVLKRACDLADIQLEYSYTPIYESYYVEGIHQLYEFDCGSESGWMYKVNGWFPNYGCSSYKVKENDEIVFCYTCNGLGADVGGGTY</sequence>
<dbReference type="InterPro" id="IPR027954">
    <property type="entry name" value="Transcobalamin-like_C"/>
</dbReference>
<comment type="caution">
    <text evidence="3">The sequence shown here is derived from an EMBL/GenBank/DDBJ whole genome shotgun (WGS) entry which is preliminary data.</text>
</comment>
<proteinExistence type="predicted"/>
<accession>A0A923RTV3</accession>
<evidence type="ECO:0000313" key="4">
    <source>
        <dbReference type="Proteomes" id="UP000606720"/>
    </source>
</evidence>
<feature type="region of interest" description="Disordered" evidence="1">
    <location>
        <begin position="35"/>
        <end position="156"/>
    </location>
</feature>
<feature type="domain" description="Transcobalamin-like C-terminal" evidence="2">
    <location>
        <begin position="199"/>
        <end position="276"/>
    </location>
</feature>
<evidence type="ECO:0000259" key="2">
    <source>
        <dbReference type="Pfam" id="PF14478"/>
    </source>
</evidence>
<dbReference type="AlphaFoldDB" id="A0A923RTV3"/>